<dbReference type="InterPro" id="IPR029069">
    <property type="entry name" value="HotDog_dom_sf"/>
</dbReference>
<gene>
    <name evidence="3" type="ORF">COB20_07365</name>
</gene>
<sequence length="270" mass="29914">MEELIMQDTSLENILGELEDSDSNSTRFSENWSQGRSAFGGIAAAFAVTAMRKKLPQPQTIRSLMVSFIAPIAAGEINVEAEVLRQGKNVTQCSASVISEGQIGLQAMAAFGNSREAFKPANDNNKDLPSREGGISFSDNAKRLPHFLQYFDGCWIDGGIPFSGNYQPFLKMWVRHKQDVSRFPIEKLVAIADIPQPVLLSHFEKPPVPASSLSWSLEFVEAPEEISGDWFYLEFEVEAAADGYTQQSGKIYDELGRLVALTRQCMVYFG</sequence>
<feature type="domain" description="Acyl-CoA thioesterase-like N-terminal HotDog" evidence="1">
    <location>
        <begin position="29"/>
        <end position="112"/>
    </location>
</feature>
<dbReference type="SUPFAM" id="SSF54637">
    <property type="entry name" value="Thioesterase/thiol ester dehydrase-isomerase"/>
    <property type="match status" value="2"/>
</dbReference>
<evidence type="ECO:0000313" key="4">
    <source>
        <dbReference type="Proteomes" id="UP000218767"/>
    </source>
</evidence>
<dbReference type="Gene3D" id="2.40.160.210">
    <property type="entry name" value="Acyl-CoA thioesterase, double hotdog domain"/>
    <property type="match status" value="1"/>
</dbReference>
<evidence type="ECO:0000259" key="1">
    <source>
        <dbReference type="Pfam" id="PF13622"/>
    </source>
</evidence>
<dbReference type="InterPro" id="IPR049449">
    <property type="entry name" value="TesB_ACOT8-like_N"/>
</dbReference>
<protein>
    <recommendedName>
        <fullName evidence="5">Thioesterase family protein</fullName>
    </recommendedName>
</protein>
<evidence type="ECO:0008006" key="5">
    <source>
        <dbReference type="Google" id="ProtNLM"/>
    </source>
</evidence>
<dbReference type="Pfam" id="PF13622">
    <property type="entry name" value="4HBT_3"/>
    <property type="match status" value="1"/>
</dbReference>
<dbReference type="Proteomes" id="UP000218767">
    <property type="component" value="Unassembled WGS sequence"/>
</dbReference>
<dbReference type="InterPro" id="IPR049450">
    <property type="entry name" value="ACOT8-like_C"/>
</dbReference>
<feature type="domain" description="Acyl-CoA thioesterase-like C-terminal" evidence="2">
    <location>
        <begin position="140"/>
        <end position="266"/>
    </location>
</feature>
<comment type="caution">
    <text evidence="3">The sequence shown here is derived from an EMBL/GenBank/DDBJ whole genome shotgun (WGS) entry which is preliminary data.</text>
</comment>
<accession>A0A2A4X6R0</accession>
<dbReference type="InterPro" id="IPR042171">
    <property type="entry name" value="Acyl-CoA_hotdog"/>
</dbReference>
<dbReference type="Pfam" id="PF20789">
    <property type="entry name" value="4HBT_3C"/>
    <property type="match status" value="1"/>
</dbReference>
<organism evidence="3 4">
    <name type="scientific">SAR86 cluster bacterium</name>
    <dbReference type="NCBI Taxonomy" id="2030880"/>
    <lineage>
        <taxon>Bacteria</taxon>
        <taxon>Pseudomonadati</taxon>
        <taxon>Pseudomonadota</taxon>
        <taxon>Gammaproteobacteria</taxon>
        <taxon>SAR86 cluster</taxon>
    </lineage>
</organism>
<evidence type="ECO:0000259" key="2">
    <source>
        <dbReference type="Pfam" id="PF20789"/>
    </source>
</evidence>
<reference evidence="4" key="1">
    <citation type="submission" date="2017-08" db="EMBL/GenBank/DDBJ databases">
        <title>A dynamic microbial community with high functional redundancy inhabits the cold, oxic subseafloor aquifer.</title>
        <authorList>
            <person name="Tully B.J."/>
            <person name="Wheat C.G."/>
            <person name="Glazer B.T."/>
            <person name="Huber J.A."/>
        </authorList>
    </citation>
    <scope>NUCLEOTIDE SEQUENCE [LARGE SCALE GENOMIC DNA]</scope>
</reference>
<name>A0A2A4X6R0_9GAMM</name>
<proteinExistence type="predicted"/>
<dbReference type="EMBL" id="NVUL01000043">
    <property type="protein sequence ID" value="PCI77727.1"/>
    <property type="molecule type" value="Genomic_DNA"/>
</dbReference>
<dbReference type="AlphaFoldDB" id="A0A2A4X6R0"/>
<evidence type="ECO:0000313" key="3">
    <source>
        <dbReference type="EMBL" id="PCI77727.1"/>
    </source>
</evidence>